<feature type="transmembrane region" description="Helical" evidence="8">
    <location>
        <begin position="146"/>
        <end position="171"/>
    </location>
</feature>
<comment type="subcellular location">
    <subcellularLocation>
        <location evidence="7">Cell inner membrane</location>
    </subcellularLocation>
    <subcellularLocation>
        <location evidence="2">Membrane</location>
    </subcellularLocation>
</comment>
<keyword evidence="7" id="KW-0997">Cell inner membrane</keyword>
<dbReference type="GO" id="GO:0005886">
    <property type="term" value="C:plasma membrane"/>
    <property type="evidence" value="ECO:0007669"/>
    <property type="project" value="UniProtKB-SubCell"/>
</dbReference>
<dbReference type="Gene3D" id="1.20.120.960">
    <property type="entry name" value="Histidine kinase NarX, sensor domain"/>
    <property type="match status" value="1"/>
</dbReference>
<dbReference type="InterPro" id="IPR016380">
    <property type="entry name" value="Sig_transdc_His_kin_NarX/NarQ"/>
</dbReference>
<reference evidence="11 12" key="1">
    <citation type="submission" date="2015-03" db="EMBL/GenBank/DDBJ databases">
        <authorList>
            <consortium name="Pathogen Informatics"/>
            <person name="Murphy D."/>
        </authorList>
    </citation>
    <scope>NUCLEOTIDE SEQUENCE [LARGE SCALE GENOMIC DNA]</scope>
    <source>
        <strain evidence="11 12">3400/83</strain>
    </source>
</reference>
<keyword evidence="7" id="KW-1003">Cell membrane</keyword>
<name>A0AAI8ZQN3_YERFR</name>
<dbReference type="GO" id="GO:0046983">
    <property type="term" value="F:protein dimerization activity"/>
    <property type="evidence" value="ECO:0007669"/>
    <property type="project" value="UniProtKB-UniRule"/>
</dbReference>
<evidence type="ECO:0000256" key="7">
    <source>
        <dbReference type="PIRNR" id="PIRNR003167"/>
    </source>
</evidence>
<feature type="domain" description="Histidine kinase" evidence="9">
    <location>
        <begin position="395"/>
        <end position="589"/>
    </location>
</feature>
<dbReference type="PROSITE" id="PS50885">
    <property type="entry name" value="HAMP"/>
    <property type="match status" value="1"/>
</dbReference>
<dbReference type="Gene3D" id="3.30.565.10">
    <property type="entry name" value="Histidine kinase-like ATPase, C-terminal domain"/>
    <property type="match status" value="1"/>
</dbReference>
<dbReference type="GO" id="GO:0005524">
    <property type="term" value="F:ATP binding"/>
    <property type="evidence" value="ECO:0007669"/>
    <property type="project" value="UniProtKB-UniRule"/>
</dbReference>
<dbReference type="Gene3D" id="1.10.8.500">
    <property type="entry name" value="HAMP domain in histidine kinase"/>
    <property type="match status" value="1"/>
</dbReference>
<dbReference type="InterPro" id="IPR005467">
    <property type="entry name" value="His_kinase_dom"/>
</dbReference>
<evidence type="ECO:0000259" key="10">
    <source>
        <dbReference type="PROSITE" id="PS50885"/>
    </source>
</evidence>
<dbReference type="SUPFAM" id="SSF158472">
    <property type="entry name" value="HAMP domain-like"/>
    <property type="match status" value="1"/>
</dbReference>
<comment type="catalytic activity">
    <reaction evidence="1 7">
        <text>ATP + protein L-histidine = ADP + protein N-phospho-L-histidine.</text>
        <dbReference type="EC" id="2.7.13.3"/>
    </reaction>
</comment>
<evidence type="ECO:0000256" key="1">
    <source>
        <dbReference type="ARBA" id="ARBA00000085"/>
    </source>
</evidence>
<dbReference type="SUPFAM" id="SSF55874">
    <property type="entry name" value="ATPase domain of HSP90 chaperone/DNA topoisomerase II/histidine kinase"/>
    <property type="match status" value="1"/>
</dbReference>
<evidence type="ECO:0000313" key="12">
    <source>
        <dbReference type="Proteomes" id="UP000046784"/>
    </source>
</evidence>
<keyword evidence="7 8" id="KW-0472">Membrane</keyword>
<keyword evidence="7" id="KW-0547">Nucleotide-binding</keyword>
<organism evidence="11 12">
    <name type="scientific">Yersinia frederiksenii</name>
    <dbReference type="NCBI Taxonomy" id="29484"/>
    <lineage>
        <taxon>Bacteria</taxon>
        <taxon>Pseudomonadati</taxon>
        <taxon>Pseudomonadota</taxon>
        <taxon>Gammaproteobacteria</taxon>
        <taxon>Enterobacterales</taxon>
        <taxon>Yersiniaceae</taxon>
        <taxon>Yersinia</taxon>
    </lineage>
</organism>
<keyword evidence="8" id="KW-0812">Transmembrane</keyword>
<keyword evidence="3" id="KW-0597">Phosphoprotein</keyword>
<gene>
    <name evidence="11" type="primary">narR</name>
    <name evidence="11" type="ORF">ERS008524_01832</name>
</gene>
<dbReference type="SMART" id="SM00304">
    <property type="entry name" value="HAMP"/>
    <property type="match status" value="1"/>
</dbReference>
<dbReference type="Pfam" id="PF07730">
    <property type="entry name" value="HisKA_3"/>
    <property type="match status" value="1"/>
</dbReference>
<dbReference type="RefSeq" id="WP_050081528.1">
    <property type="nucleotide sequence ID" value="NZ_CABMMF010000009.1"/>
</dbReference>
<comment type="caution">
    <text evidence="11">The sequence shown here is derived from an EMBL/GenBank/DDBJ whole genome shotgun (WGS) entry which is preliminary data.</text>
</comment>
<dbReference type="AlphaFoldDB" id="A0AAI8ZQN3"/>
<keyword evidence="4 7" id="KW-0808">Transferase</keyword>
<dbReference type="CDD" id="cd16917">
    <property type="entry name" value="HATPase_UhpB-NarQ-NarX-like"/>
    <property type="match status" value="1"/>
</dbReference>
<dbReference type="SMART" id="SM00387">
    <property type="entry name" value="HATPase_c"/>
    <property type="match status" value="1"/>
</dbReference>
<keyword evidence="5 7" id="KW-0418">Kinase</keyword>
<dbReference type="CDD" id="cd22900">
    <property type="entry name" value="NarX_sensor"/>
    <property type="match status" value="1"/>
</dbReference>
<dbReference type="InterPro" id="IPR003594">
    <property type="entry name" value="HATPase_dom"/>
</dbReference>
<sequence length="593" mass="67124">MKRYLIPLVNQISLLMMLLGVLGLAGMTISSWMAQSIQGNAHAINKAGSLRMQSYRLLSMVPLDDRDLPYLVALEQDKTSRDLQQALTREGLTSQYQQIERYWQDTLKPQLTQAKHPDEVAASVADFVHQLDALVLAIDHKTEQRLLLVTLIQLVFIILTLGLLLATIYYLRRRLLRPWLQLISMANAIGRGDFSKRYTLSNQRDEMGMLGTALNRMSQELSLIYSDLEKRVEQKTTDLQQKNQVLAFLYHSSRQLHTNQPLSERLVPVIDQLQALTPLENVQICLYENHLYRSHLTDMMDGEYLPPQNRPAPLTISSASYETSPATSRESLSWSLSDKLGQYGLLLAKLPADNPLNADQQQLVNTLVEQLTSTLALESQARHQQQLLLMEERSSIARELHDSIAQSLSCLKIQVSCLQMQTPDMPEPSKLLVQQMRDELNIAYRQLRELLTTFRLKLNAATLHAALQTLVNEFSERANLPITLSFDLASDFVPDHQAIHMVNIAREALNNIYKHAHASRAEINVVAQDGDVLMSIIDNGCGIGQASERPNHYGLMIMQDRATSLNGQCDIRQREEGGTEVRVRFSPDNDDLD</sequence>
<dbReference type="Gene3D" id="1.20.5.1930">
    <property type="match status" value="1"/>
</dbReference>
<accession>A0AAI8ZQN3</accession>
<dbReference type="Pfam" id="PF02518">
    <property type="entry name" value="HATPase_c"/>
    <property type="match status" value="1"/>
</dbReference>
<keyword evidence="6 7" id="KW-0902">Two-component regulatory system</keyword>
<dbReference type="InterPro" id="IPR011712">
    <property type="entry name" value="Sig_transdc_His_kin_sub3_dim/P"/>
</dbReference>
<dbReference type="NCBIfam" id="NF007896">
    <property type="entry name" value="PRK10600.1"/>
    <property type="match status" value="1"/>
</dbReference>
<proteinExistence type="predicted"/>
<evidence type="ECO:0000256" key="8">
    <source>
        <dbReference type="SAM" id="Phobius"/>
    </source>
</evidence>
<keyword evidence="7" id="KW-0067">ATP-binding</keyword>
<dbReference type="Proteomes" id="UP000046784">
    <property type="component" value="Unassembled WGS sequence"/>
</dbReference>
<evidence type="ECO:0000313" key="11">
    <source>
        <dbReference type="EMBL" id="CFQ98486.1"/>
    </source>
</evidence>
<evidence type="ECO:0000256" key="6">
    <source>
        <dbReference type="ARBA" id="ARBA00023012"/>
    </source>
</evidence>
<evidence type="ECO:0000256" key="2">
    <source>
        <dbReference type="ARBA" id="ARBA00004370"/>
    </source>
</evidence>
<feature type="domain" description="HAMP" evidence="10">
    <location>
        <begin position="173"/>
        <end position="226"/>
    </location>
</feature>
<evidence type="ECO:0000256" key="4">
    <source>
        <dbReference type="ARBA" id="ARBA00022679"/>
    </source>
</evidence>
<evidence type="ECO:0000256" key="5">
    <source>
        <dbReference type="ARBA" id="ARBA00022777"/>
    </source>
</evidence>
<dbReference type="InterPro" id="IPR003660">
    <property type="entry name" value="HAMP_dom"/>
</dbReference>
<dbReference type="PROSITE" id="PS50109">
    <property type="entry name" value="HIS_KIN"/>
    <property type="match status" value="1"/>
</dbReference>
<dbReference type="Pfam" id="PF00672">
    <property type="entry name" value="HAMP"/>
    <property type="match status" value="1"/>
</dbReference>
<dbReference type="InterPro" id="IPR042295">
    <property type="entry name" value="NarX-like_N_sf"/>
</dbReference>
<dbReference type="EMBL" id="CGCB01000009">
    <property type="protein sequence ID" value="CFQ98486.1"/>
    <property type="molecule type" value="Genomic_DNA"/>
</dbReference>
<dbReference type="InterPro" id="IPR050482">
    <property type="entry name" value="Sensor_HK_TwoCompSys"/>
</dbReference>
<dbReference type="CDD" id="cd06225">
    <property type="entry name" value="HAMP"/>
    <property type="match status" value="1"/>
</dbReference>
<dbReference type="EC" id="2.7.13.3" evidence="7"/>
<evidence type="ECO:0000259" key="9">
    <source>
        <dbReference type="PROSITE" id="PS50109"/>
    </source>
</evidence>
<dbReference type="GO" id="GO:0000155">
    <property type="term" value="F:phosphorelay sensor kinase activity"/>
    <property type="evidence" value="ECO:0007669"/>
    <property type="project" value="UniProtKB-UniRule"/>
</dbReference>
<protein>
    <recommendedName>
        <fullName evidence="7">Sensor protein</fullName>
        <ecNumber evidence="7">2.7.13.3</ecNumber>
    </recommendedName>
</protein>
<dbReference type="PANTHER" id="PTHR24421">
    <property type="entry name" value="NITRATE/NITRITE SENSOR PROTEIN NARX-RELATED"/>
    <property type="match status" value="1"/>
</dbReference>
<dbReference type="PANTHER" id="PTHR24421:SF51">
    <property type="entry name" value="NITRATE_NITRITE SENSOR PROTEIN NARX"/>
    <property type="match status" value="1"/>
</dbReference>
<dbReference type="PIRSF" id="PIRSF003167">
    <property type="entry name" value="STHK_NarX/NarQ"/>
    <property type="match status" value="1"/>
</dbReference>
<evidence type="ECO:0000256" key="3">
    <source>
        <dbReference type="ARBA" id="ARBA00022553"/>
    </source>
</evidence>
<keyword evidence="8" id="KW-1133">Transmembrane helix</keyword>
<dbReference type="InterPro" id="IPR036890">
    <property type="entry name" value="HATPase_C_sf"/>
</dbReference>